<dbReference type="Proteomes" id="UP000029914">
    <property type="component" value="Chromosome"/>
</dbReference>
<feature type="region of interest" description="Disordered" evidence="1">
    <location>
        <begin position="20"/>
        <end position="89"/>
    </location>
</feature>
<reference evidence="2 3" key="1">
    <citation type="submission" date="2013-09" db="EMBL/GenBank/DDBJ databases">
        <title>Complete genome sequence of Corynebacterium doosanense CAU 212(T) (=DSM 45436(T)), isolated from activated sludge.</title>
        <authorList>
            <person name="Schaffert L."/>
            <person name="Albersmeier A."/>
            <person name="Kalinowski J."/>
            <person name="Ruckert C."/>
        </authorList>
    </citation>
    <scope>NUCLEOTIDE SEQUENCE [LARGE SCALE GENOMIC DNA]</scope>
    <source>
        <strain evidence="2 3">CAU 212</strain>
    </source>
</reference>
<proteinExistence type="predicted"/>
<protein>
    <recommendedName>
        <fullName evidence="4">RNA-binding protein</fullName>
    </recommendedName>
</protein>
<dbReference type="KEGG" id="cdo:CDOO_00025"/>
<dbReference type="eggNOG" id="COG5512">
    <property type="taxonomic scope" value="Bacteria"/>
</dbReference>
<dbReference type="EMBL" id="CP006764">
    <property type="protein sequence ID" value="AIT59888.1"/>
    <property type="molecule type" value="Genomic_DNA"/>
</dbReference>
<gene>
    <name evidence="2" type="ORF">CDOO_00025</name>
</gene>
<dbReference type="HOGENOM" id="CLU_087206_1_1_11"/>
<dbReference type="InterPro" id="IPR007922">
    <property type="entry name" value="DciA-like"/>
</dbReference>
<evidence type="ECO:0000313" key="2">
    <source>
        <dbReference type="EMBL" id="AIT59888.1"/>
    </source>
</evidence>
<dbReference type="Pfam" id="PF05258">
    <property type="entry name" value="DciA"/>
    <property type="match status" value="1"/>
</dbReference>
<dbReference type="PANTHER" id="PTHR36456:SF1">
    <property type="entry name" value="UPF0232 PROTEIN SCO3875"/>
    <property type="match status" value="1"/>
</dbReference>
<dbReference type="OrthoDB" id="5516926at2"/>
<evidence type="ECO:0008006" key="4">
    <source>
        <dbReference type="Google" id="ProtNLM"/>
    </source>
</evidence>
<keyword evidence="3" id="KW-1185">Reference proteome</keyword>
<feature type="compositionally biased region" description="Low complexity" evidence="1">
    <location>
        <begin position="47"/>
        <end position="60"/>
    </location>
</feature>
<dbReference type="STRING" id="558173.CDOO_00025"/>
<dbReference type="RefSeq" id="WP_018022371.1">
    <property type="nucleotide sequence ID" value="NZ_AQUX01000007.1"/>
</dbReference>
<organism evidence="2 3">
    <name type="scientific">Corynebacterium doosanense CAU 212 = DSM 45436</name>
    <dbReference type="NCBI Taxonomy" id="558173"/>
    <lineage>
        <taxon>Bacteria</taxon>
        <taxon>Bacillati</taxon>
        <taxon>Actinomycetota</taxon>
        <taxon>Actinomycetes</taxon>
        <taxon>Mycobacteriales</taxon>
        <taxon>Corynebacteriaceae</taxon>
        <taxon>Corynebacterium</taxon>
    </lineage>
</organism>
<sequence length="202" mass="22430">MDDKQRDDAVEAAFDKIREVARRRGGPLPNLSAQGTTAQPRRSANQVPGEAPVIPGVEVPGVEKRSYYRGPGRPSGPDGRRPRRPLDVPQLGSVVGREITRRGWQHELASGWVTGHWEYLVGEQIAEHTRVEMIKDGQLFITCTSTAWATNLKYMQHTILQKIAEKVGPDVITGLKIFGPKVPSWRKGPLHIKGRGPRDTYG</sequence>
<dbReference type="PANTHER" id="PTHR36456">
    <property type="entry name" value="UPF0232 PROTEIN SCO3875"/>
    <property type="match status" value="1"/>
</dbReference>
<feature type="compositionally biased region" description="Low complexity" evidence="1">
    <location>
        <begin position="68"/>
        <end position="77"/>
    </location>
</feature>
<evidence type="ECO:0000256" key="1">
    <source>
        <dbReference type="SAM" id="MobiDB-lite"/>
    </source>
</evidence>
<feature type="compositionally biased region" description="Polar residues" evidence="1">
    <location>
        <begin position="31"/>
        <end position="46"/>
    </location>
</feature>
<dbReference type="AlphaFoldDB" id="A0A097ICP9"/>
<name>A0A097ICP9_9CORY</name>
<evidence type="ECO:0000313" key="3">
    <source>
        <dbReference type="Proteomes" id="UP000029914"/>
    </source>
</evidence>
<accession>A0A097ICP9</accession>